<protein>
    <submittedName>
        <fullName evidence="2">Uncharacterized protein</fullName>
    </submittedName>
</protein>
<keyword evidence="1" id="KW-0472">Membrane</keyword>
<dbReference type="EMBL" id="JADFTS010000002">
    <property type="protein sequence ID" value="KAF9621459.1"/>
    <property type="molecule type" value="Genomic_DNA"/>
</dbReference>
<reference evidence="2 3" key="1">
    <citation type="submission" date="2020-10" db="EMBL/GenBank/DDBJ databases">
        <title>The Coptis chinensis genome and diversification of protoberbering-type alkaloids.</title>
        <authorList>
            <person name="Wang B."/>
            <person name="Shu S."/>
            <person name="Song C."/>
            <person name="Liu Y."/>
        </authorList>
    </citation>
    <scope>NUCLEOTIDE SEQUENCE [LARGE SCALE GENOMIC DNA]</scope>
    <source>
        <strain evidence="2">HL-2020</strain>
        <tissue evidence="2">Leaf</tissue>
    </source>
</reference>
<keyword evidence="1" id="KW-1133">Transmembrane helix</keyword>
<feature type="transmembrane region" description="Helical" evidence="1">
    <location>
        <begin position="97"/>
        <end position="114"/>
    </location>
</feature>
<keyword evidence="1" id="KW-0812">Transmembrane</keyword>
<evidence type="ECO:0000313" key="3">
    <source>
        <dbReference type="Proteomes" id="UP000631114"/>
    </source>
</evidence>
<proteinExistence type="predicted"/>
<accession>A0A835MBZ8</accession>
<gene>
    <name evidence="2" type="ORF">IFM89_021531</name>
</gene>
<evidence type="ECO:0000256" key="1">
    <source>
        <dbReference type="SAM" id="Phobius"/>
    </source>
</evidence>
<feature type="non-terminal residue" evidence="2">
    <location>
        <position position="1"/>
    </location>
</feature>
<comment type="caution">
    <text evidence="2">The sequence shown here is derived from an EMBL/GenBank/DDBJ whole genome shotgun (WGS) entry which is preliminary data.</text>
</comment>
<evidence type="ECO:0000313" key="2">
    <source>
        <dbReference type="EMBL" id="KAF9621459.1"/>
    </source>
</evidence>
<organism evidence="2 3">
    <name type="scientific">Coptis chinensis</name>
    <dbReference type="NCBI Taxonomy" id="261450"/>
    <lineage>
        <taxon>Eukaryota</taxon>
        <taxon>Viridiplantae</taxon>
        <taxon>Streptophyta</taxon>
        <taxon>Embryophyta</taxon>
        <taxon>Tracheophyta</taxon>
        <taxon>Spermatophyta</taxon>
        <taxon>Magnoliopsida</taxon>
        <taxon>Ranunculales</taxon>
        <taxon>Ranunculaceae</taxon>
        <taxon>Coptidoideae</taxon>
        <taxon>Coptis</taxon>
    </lineage>
</organism>
<feature type="transmembrane region" description="Helical" evidence="1">
    <location>
        <begin position="134"/>
        <end position="156"/>
    </location>
</feature>
<keyword evidence="3" id="KW-1185">Reference proteome</keyword>
<name>A0A835MBZ8_9MAGN</name>
<dbReference type="Proteomes" id="UP000631114">
    <property type="component" value="Unassembled WGS sequence"/>
</dbReference>
<sequence length="212" mass="25183">RLELKLSHISLSSTQPNKTFNLSEVGFFTPRNNRFYGGIKNKSLNIYFYKIDPYVLLDLYFQNCLPELQFSMDIHSATFNIGLKSRQRNYLPAKKNYLFWLYFIYIFTYFFFAVQLFRASLLHRKNSTVTQIHYVIQFFLVFKILSFGIELANLCYTKYIGNAHGFLGLYSGFILRSRYLYLGLSYKYRLVLSCETQNETLGEDISDDWDLY</sequence>
<dbReference type="AlphaFoldDB" id="A0A835MBZ8"/>